<protein>
    <submittedName>
        <fullName evidence="2">Uncharacterized protein LOC142176247</fullName>
    </submittedName>
</protein>
<accession>A0AC58TQI1</accession>
<name>A0AC58TQI1_TOBAC</name>
<gene>
    <name evidence="2" type="primary">LOC142176247</name>
</gene>
<proteinExistence type="predicted"/>
<keyword evidence="1" id="KW-1185">Reference proteome</keyword>
<sequence>MEKLMSVVENPKEFIKLDRFDGTNFTRWRDKMMFLLSALNIYYVLDSALPPMPEPTAEDSDVVKEERKKREHDELLCRGHILNTLTDRLYDLYCNLKSPREIWTALQTAYQNEKRGIDKFLALQYFEFKIFDTRPIMDQIHELQILVSKLSDLEVKIPDALQIGVILSKLPSSWNDYRKKILHSMDKMTVEQFRTHIQIKSETRARDAISQLSSSAVNFVSQNGSGSGNKHLKVSKKTSFKKRKNFSCHHCGKKGHMIRDCRYRKAGINFNAGNTEKSGKIKKSGNSETTNVVENSAQGLVAMVSAMQIGMVTELNVATAATNTQDWWLDSDVAGKGSIEINFTSGQKLTLLNVYHVPDMKKNLMFATLLSKKGFKIVIESDHVIVSKNGVFVGKGYNCNVMFKLSINEINYVSAYIIESDSVFLVEGNRTNICNQIPIVLNVEEDPKTFQEAMSSRDAAFWKEAINDEMDSIISNNTWGYNTPYDSSVKLTANTGRAVAQLEYASVIGSMMYAMHCTRPDIAFAVCKLSRFTSNPEGYSDASWITSVNDNKSTSGWIFTLGDGAISWASKKQTCISHSTMESEFIALAAAGKEAEWMRNMLLDIKLWPQPMPAIFIFCDSKTTMCVAHNKIYNGKSRHISLRHAYIRELITNGAIAIIYVRSNKNMADLLTKPLGRDGHKDKLQSAYCYMKRLINLNGIINVWSNRDIVTNSTYMNIEVVPLLARFKGLIL</sequence>
<reference evidence="1" key="1">
    <citation type="journal article" date="2014" name="Nat. Commun.">
        <title>The tobacco genome sequence and its comparison with those of tomato and potato.</title>
        <authorList>
            <person name="Sierro N."/>
            <person name="Battey J.N."/>
            <person name="Ouadi S."/>
            <person name="Bakaher N."/>
            <person name="Bovet L."/>
            <person name="Willig A."/>
            <person name="Goepfert S."/>
            <person name="Peitsch M.C."/>
            <person name="Ivanov N.V."/>
        </authorList>
    </citation>
    <scope>NUCLEOTIDE SEQUENCE [LARGE SCALE GENOMIC DNA]</scope>
</reference>
<evidence type="ECO:0000313" key="1">
    <source>
        <dbReference type="Proteomes" id="UP000790787"/>
    </source>
</evidence>
<dbReference type="Proteomes" id="UP000790787">
    <property type="component" value="Chromosome 3"/>
</dbReference>
<reference evidence="2" key="2">
    <citation type="submission" date="2025-08" db="UniProtKB">
        <authorList>
            <consortium name="RefSeq"/>
        </authorList>
    </citation>
    <scope>IDENTIFICATION</scope>
    <source>
        <tissue evidence="2">Leaf</tissue>
    </source>
</reference>
<organism evidence="1 2">
    <name type="scientific">Nicotiana tabacum</name>
    <name type="common">Common tobacco</name>
    <dbReference type="NCBI Taxonomy" id="4097"/>
    <lineage>
        <taxon>Eukaryota</taxon>
        <taxon>Viridiplantae</taxon>
        <taxon>Streptophyta</taxon>
        <taxon>Embryophyta</taxon>
        <taxon>Tracheophyta</taxon>
        <taxon>Spermatophyta</taxon>
        <taxon>Magnoliopsida</taxon>
        <taxon>eudicotyledons</taxon>
        <taxon>Gunneridae</taxon>
        <taxon>Pentapetalae</taxon>
        <taxon>asterids</taxon>
        <taxon>lamiids</taxon>
        <taxon>Solanales</taxon>
        <taxon>Solanaceae</taxon>
        <taxon>Nicotianoideae</taxon>
        <taxon>Nicotianeae</taxon>
        <taxon>Nicotiana</taxon>
    </lineage>
</organism>
<dbReference type="RefSeq" id="XP_075099477.1">
    <property type="nucleotide sequence ID" value="XM_075243376.1"/>
</dbReference>
<evidence type="ECO:0000313" key="2">
    <source>
        <dbReference type="RefSeq" id="XP_075099477.1"/>
    </source>
</evidence>